<keyword evidence="3" id="KW-1185">Reference proteome</keyword>
<evidence type="ECO:0000256" key="1">
    <source>
        <dbReference type="SAM" id="Phobius"/>
    </source>
</evidence>
<evidence type="ECO:0000313" key="3">
    <source>
        <dbReference type="Proteomes" id="UP000640274"/>
    </source>
</evidence>
<dbReference type="AlphaFoldDB" id="A0A934JCE4"/>
<organism evidence="2 3">
    <name type="scientific">Paenibacillus roseus</name>
    <dbReference type="NCBI Taxonomy" id="2798579"/>
    <lineage>
        <taxon>Bacteria</taxon>
        <taxon>Bacillati</taxon>
        <taxon>Bacillota</taxon>
        <taxon>Bacilli</taxon>
        <taxon>Bacillales</taxon>
        <taxon>Paenibacillaceae</taxon>
        <taxon>Paenibacillus</taxon>
    </lineage>
</organism>
<keyword evidence="1" id="KW-0812">Transmembrane</keyword>
<feature type="transmembrane region" description="Helical" evidence="1">
    <location>
        <begin position="6"/>
        <end position="25"/>
    </location>
</feature>
<sequence>MGKYGDLFIMIVAGILLLVWIYRGFYRWLHSPIVRQRPLLLHRGQELDGDDECVKLLEDEGYAVQSGKHRVPVTIDIDGEPMKSRVYIDYIAEKDGRTYVVKTARERMPVEWTGSAVRDRFLVFALLVPYCEGILFVDTKARSIRTISFTIAEEA</sequence>
<reference evidence="2" key="1">
    <citation type="submission" date="2020-12" db="EMBL/GenBank/DDBJ databases">
        <authorList>
            <person name="Huq M.A."/>
        </authorList>
    </citation>
    <scope>NUCLEOTIDE SEQUENCE</scope>
    <source>
        <strain evidence="2">MAHUQ-46</strain>
    </source>
</reference>
<keyword evidence="1" id="KW-1133">Transmembrane helix</keyword>
<evidence type="ECO:0000313" key="2">
    <source>
        <dbReference type="EMBL" id="MBJ6364228.1"/>
    </source>
</evidence>
<protein>
    <submittedName>
        <fullName evidence="2">Uncharacterized protein</fullName>
    </submittedName>
</protein>
<comment type="caution">
    <text evidence="2">The sequence shown here is derived from an EMBL/GenBank/DDBJ whole genome shotgun (WGS) entry which is preliminary data.</text>
</comment>
<dbReference type="Proteomes" id="UP000640274">
    <property type="component" value="Unassembled WGS sequence"/>
</dbReference>
<name>A0A934JCE4_9BACL</name>
<keyword evidence="1" id="KW-0472">Membrane</keyword>
<accession>A0A934JCE4</accession>
<gene>
    <name evidence="2" type="ORF">JFN88_23710</name>
</gene>
<dbReference type="EMBL" id="JAELUP010000117">
    <property type="protein sequence ID" value="MBJ6364228.1"/>
    <property type="molecule type" value="Genomic_DNA"/>
</dbReference>
<proteinExistence type="predicted"/>